<evidence type="ECO:0008006" key="4">
    <source>
        <dbReference type="Google" id="ProtNLM"/>
    </source>
</evidence>
<evidence type="ECO:0000256" key="1">
    <source>
        <dbReference type="ARBA" id="ARBA00007355"/>
    </source>
</evidence>
<dbReference type="GO" id="GO:0032981">
    <property type="term" value="P:mitochondrial respiratory chain complex I assembly"/>
    <property type="evidence" value="ECO:0007669"/>
    <property type="project" value="TreeGrafter"/>
</dbReference>
<dbReference type="InterPro" id="IPR052618">
    <property type="entry name" value="ComplexI_NDUFA12"/>
</dbReference>
<dbReference type="GO" id="GO:0045271">
    <property type="term" value="C:respiratory chain complex I"/>
    <property type="evidence" value="ECO:0007669"/>
    <property type="project" value="InterPro"/>
</dbReference>
<accession>A0A9P8PSZ8</accession>
<dbReference type="EMBL" id="JAEUBD010000146">
    <property type="protein sequence ID" value="KAH3676884.1"/>
    <property type="molecule type" value="Genomic_DNA"/>
</dbReference>
<dbReference type="GO" id="GO:0005739">
    <property type="term" value="C:mitochondrion"/>
    <property type="evidence" value="ECO:0007669"/>
    <property type="project" value="TreeGrafter"/>
</dbReference>
<comment type="similarity">
    <text evidence="1">Belongs to the complex I NDUFA12 subunit family.</text>
</comment>
<dbReference type="Pfam" id="PF05071">
    <property type="entry name" value="NDUFA12"/>
    <property type="match status" value="1"/>
</dbReference>
<dbReference type="AntiFam" id="ANF00233">
    <property type="entry name" value="Shadow ORF (opposite trxB)"/>
</dbReference>
<comment type="caution">
    <text evidence="2">The sequence shown here is derived from an EMBL/GenBank/DDBJ whole genome shotgun (WGS) entry which is preliminary data.</text>
</comment>
<reference evidence="2" key="2">
    <citation type="submission" date="2021-01" db="EMBL/GenBank/DDBJ databases">
        <authorList>
            <person name="Schikora-Tamarit M.A."/>
        </authorList>
    </citation>
    <scope>NUCLEOTIDE SEQUENCE</scope>
    <source>
        <strain evidence="2">NCAIM Y.01608</strain>
    </source>
</reference>
<organism evidence="2 3">
    <name type="scientific">Ogataea polymorpha</name>
    <dbReference type="NCBI Taxonomy" id="460523"/>
    <lineage>
        <taxon>Eukaryota</taxon>
        <taxon>Fungi</taxon>
        <taxon>Dikarya</taxon>
        <taxon>Ascomycota</taxon>
        <taxon>Saccharomycotina</taxon>
        <taxon>Pichiomycetes</taxon>
        <taxon>Pichiales</taxon>
        <taxon>Pichiaceae</taxon>
        <taxon>Ogataea</taxon>
    </lineage>
</organism>
<protein>
    <recommendedName>
        <fullName evidence="4">NADH dehydrogenase [ubiquinone] 1 alpha subcomplex subunit</fullName>
    </recommendedName>
</protein>
<keyword evidence="3" id="KW-1185">Reference proteome</keyword>
<reference evidence="2" key="1">
    <citation type="journal article" date="2021" name="Open Biol.">
        <title>Shared evolutionary footprints suggest mitochondrial oxidative damage underlies multiple complex I losses in fungi.</title>
        <authorList>
            <person name="Schikora-Tamarit M.A."/>
            <person name="Marcet-Houben M."/>
            <person name="Nosek J."/>
            <person name="Gabaldon T."/>
        </authorList>
    </citation>
    <scope>NUCLEOTIDE SEQUENCE</scope>
    <source>
        <strain evidence="2">NCAIM Y.01608</strain>
    </source>
</reference>
<sequence length="469" mass="53014">MLHDLVEPLPKTVKRLCIGNVVDQNSNFCTAVECSRHGVEPFLSRRVPDLQVQLVSSPGFDGMRQEIRTNSGPVAARKVPLGDGLSVNFILDITSGEDTRNGSLGSSRLGLDVSGLIGFDLILKNFGGWSVSDSIEQTVHSQGGLLVSLDILDLKTVQKLAISHSLERNGVEQDFELFVVLDTLLHDRRGSQMVLSHKQVHLRPVLGQEQCLFTGRISTTNNSQRLVSEDRNRTVTNSTGRDTLLPVGLFSWQVESLGRGTGGNHNGVGSNWISVLVEFSPQFERPRREINLGNSLCNDFGAESLGLSSHLLHQLAAVDAFWKSWEILNVGRGGKLSSSSNTVGHHTFSLRTIPLRKKFFVGYDLTGNTYWEFFVERKKGIRPRRLYQPYKPQEFIVDYYENIPVQWLQWLRYTRLRPPSLEELVEDKMRIERIQQLARLKDQQLHYQELQKDEAIGRSMEKALRNIEK</sequence>
<name>A0A9P8PSZ8_9ASCO</name>
<gene>
    <name evidence="2" type="ORF">OGATHE_001374</name>
</gene>
<evidence type="ECO:0000313" key="3">
    <source>
        <dbReference type="Proteomes" id="UP000788993"/>
    </source>
</evidence>
<dbReference type="PANTHER" id="PTHR32470">
    <property type="entry name" value="ADH DEHYDROGENASE [UBIQUINONE] 1 ALPHA SUBCOMPLEX ASSEMBLY FACTOR 2"/>
    <property type="match status" value="1"/>
</dbReference>
<proteinExistence type="inferred from homology"/>
<evidence type="ECO:0000313" key="2">
    <source>
        <dbReference type="EMBL" id="KAH3676884.1"/>
    </source>
</evidence>
<dbReference type="PANTHER" id="PTHR32470:SF2">
    <property type="entry name" value="NADH DEHYDROGENASE [UBIQUINONE] 1 ALPHA SUBCOMPLEX ASSEMBLY FACTOR 2"/>
    <property type="match status" value="1"/>
</dbReference>
<dbReference type="InterPro" id="IPR007763">
    <property type="entry name" value="NDUFA12"/>
</dbReference>
<dbReference type="AlphaFoldDB" id="A0A9P8PSZ8"/>
<dbReference type="Proteomes" id="UP000788993">
    <property type="component" value="Unassembled WGS sequence"/>
</dbReference>